<keyword evidence="14" id="KW-0460">Magnesium</keyword>
<dbReference type="GO" id="GO:0005524">
    <property type="term" value="F:ATP binding"/>
    <property type="evidence" value="ECO:0007669"/>
    <property type="project" value="UniProtKB-KW"/>
</dbReference>
<comment type="catalytic activity">
    <reaction evidence="20">
        <text>10-formyltetrahydrofolyl-(gamma-L-Glu)(n) + L-glutamate + ATP = 10-formyltetrahydrofolyl-(gamma-L-Glu)(n+1) + ADP + phosphate + H(+)</text>
        <dbReference type="Rhea" id="RHEA:51904"/>
        <dbReference type="Rhea" id="RHEA-COMP:13088"/>
        <dbReference type="Rhea" id="RHEA-COMP:14300"/>
        <dbReference type="ChEBI" id="CHEBI:15378"/>
        <dbReference type="ChEBI" id="CHEBI:29985"/>
        <dbReference type="ChEBI" id="CHEBI:30616"/>
        <dbReference type="ChEBI" id="CHEBI:43474"/>
        <dbReference type="ChEBI" id="CHEBI:134413"/>
        <dbReference type="ChEBI" id="CHEBI:456216"/>
        <dbReference type="EC" id="6.3.2.17"/>
    </reaction>
</comment>
<keyword evidence="13" id="KW-0067">ATP-binding</keyword>
<keyword evidence="11" id="KW-0479">Metal-binding</keyword>
<evidence type="ECO:0000256" key="8">
    <source>
        <dbReference type="ARBA" id="ARBA00013025"/>
    </source>
</evidence>
<gene>
    <name evidence="25" type="primary">folC</name>
    <name evidence="25" type="ORF">NEILACOT_03587</name>
</gene>
<evidence type="ECO:0000313" key="25">
    <source>
        <dbReference type="EMBL" id="EEZ76265.1"/>
    </source>
</evidence>
<proteinExistence type="inferred from homology"/>
<evidence type="ECO:0000256" key="17">
    <source>
        <dbReference type="ARBA" id="ARBA00030592"/>
    </source>
</evidence>
<dbReference type="SUPFAM" id="SSF53623">
    <property type="entry name" value="MurD-like peptide ligases, catalytic domain"/>
    <property type="match status" value="1"/>
</dbReference>
<dbReference type="PANTHER" id="PTHR11136:SF0">
    <property type="entry name" value="DIHYDROFOLATE SYNTHETASE-RELATED"/>
    <property type="match status" value="1"/>
</dbReference>
<reference evidence="25 26" key="1">
    <citation type="submission" date="2009-10" db="EMBL/GenBank/DDBJ databases">
        <authorList>
            <person name="Weinstock G."/>
            <person name="Sodergren E."/>
            <person name="Clifton S."/>
            <person name="Fulton L."/>
            <person name="Fulton B."/>
            <person name="Courtney L."/>
            <person name="Fronick C."/>
            <person name="Harrison M."/>
            <person name="Strong C."/>
            <person name="Farmer C."/>
            <person name="Delahaunty K."/>
            <person name="Markovic C."/>
            <person name="Hall O."/>
            <person name="Minx P."/>
            <person name="Tomlinson C."/>
            <person name="Mitreva M."/>
            <person name="Nelson J."/>
            <person name="Hou S."/>
            <person name="Wollam A."/>
            <person name="Pepin K.H."/>
            <person name="Johnson M."/>
            <person name="Bhonagiri V."/>
            <person name="Nash W.E."/>
            <person name="Warren W."/>
            <person name="Chinwalla A."/>
            <person name="Mardis E.R."/>
            <person name="Wilson R.K."/>
        </authorList>
    </citation>
    <scope>NUCLEOTIDE SEQUENCE [LARGE SCALE GENOMIC DNA]</scope>
    <source>
        <strain evidence="25 26">ATCC 23970</strain>
    </source>
</reference>
<comment type="function">
    <text evidence="2">Functions in two distinct reactions of the de novo folate biosynthetic pathway. Catalyzes the addition of a glutamate residue to dihydropteroate (7,8-dihydropteroate or H2Pte) to form dihydrofolate (7,8-dihydrofolate monoglutamate or H2Pte-Glu). Also catalyzes successive additions of L-glutamate to tetrahydrofolate or 10-formyltetrahydrofolate or 5,10-methylenetetrahydrofolate, leading to folylpolyglutamate derivatives.</text>
</comment>
<protein>
    <recommendedName>
        <fullName evidence="9">Dihydrofolate synthase/folylpolyglutamate synthase</fullName>
        <ecNumber evidence="7">6.3.2.12</ecNumber>
        <ecNumber evidence="8">6.3.2.17</ecNumber>
    </recommendedName>
    <alternativeName>
        <fullName evidence="18">Folylpoly-gamma-glutamate synthetase-dihydrofolate synthetase</fullName>
    </alternativeName>
    <alternativeName>
        <fullName evidence="16">Folylpolyglutamate synthetase</fullName>
    </alternativeName>
    <alternativeName>
        <fullName evidence="17">Tetrahydrofolylpolyglutamate synthase</fullName>
    </alternativeName>
</protein>
<comment type="catalytic activity">
    <reaction evidence="21">
        <text>(6R)-5,10-methylenetetrahydrofolyl-(gamma-L-Glu)(n) + L-glutamate + ATP = (6R)-5,10-methylenetetrahydrofolyl-(gamma-L-Glu)(n+1) + ADP + phosphate + H(+)</text>
        <dbReference type="Rhea" id="RHEA:51912"/>
        <dbReference type="Rhea" id="RHEA-COMP:13257"/>
        <dbReference type="Rhea" id="RHEA-COMP:13258"/>
        <dbReference type="ChEBI" id="CHEBI:15378"/>
        <dbReference type="ChEBI" id="CHEBI:29985"/>
        <dbReference type="ChEBI" id="CHEBI:30616"/>
        <dbReference type="ChEBI" id="CHEBI:43474"/>
        <dbReference type="ChEBI" id="CHEBI:136572"/>
        <dbReference type="ChEBI" id="CHEBI:456216"/>
        <dbReference type="EC" id="6.3.2.17"/>
    </reaction>
</comment>
<evidence type="ECO:0000256" key="16">
    <source>
        <dbReference type="ARBA" id="ARBA00030048"/>
    </source>
</evidence>
<dbReference type="FunFam" id="3.90.190.20:FF:000005">
    <property type="entry name" value="Dihydrofolate synthase/folylpolyglutamate synthase"/>
    <property type="match status" value="1"/>
</dbReference>
<dbReference type="EC" id="6.3.2.17" evidence="8"/>
<evidence type="ECO:0000256" key="21">
    <source>
        <dbReference type="ARBA" id="ARBA00049035"/>
    </source>
</evidence>
<comment type="subunit">
    <text evidence="6">Monomer.</text>
</comment>
<keyword evidence="10" id="KW-0436">Ligase</keyword>
<evidence type="ECO:0000256" key="9">
    <source>
        <dbReference type="ARBA" id="ARBA00019357"/>
    </source>
</evidence>
<dbReference type="SUPFAM" id="SSF53244">
    <property type="entry name" value="MurD-like peptide ligases, peptide-binding domain"/>
    <property type="match status" value="1"/>
</dbReference>
<dbReference type="FunFam" id="3.40.1190.10:FF:000004">
    <property type="entry name" value="Dihydrofolate synthase/folylpolyglutamate synthase"/>
    <property type="match status" value="1"/>
</dbReference>
<evidence type="ECO:0000256" key="22">
    <source>
        <dbReference type="ARBA" id="ARBA00049161"/>
    </source>
</evidence>
<evidence type="ECO:0000256" key="13">
    <source>
        <dbReference type="ARBA" id="ARBA00022840"/>
    </source>
</evidence>
<evidence type="ECO:0000256" key="5">
    <source>
        <dbReference type="ARBA" id="ARBA00008276"/>
    </source>
</evidence>
<dbReference type="InterPro" id="IPR004101">
    <property type="entry name" value="Mur_ligase_C"/>
</dbReference>
<dbReference type="GO" id="GO:0046656">
    <property type="term" value="P:folic acid biosynthetic process"/>
    <property type="evidence" value="ECO:0007669"/>
    <property type="project" value="UniProtKB-KW"/>
</dbReference>
<evidence type="ECO:0000259" key="23">
    <source>
        <dbReference type="Pfam" id="PF02875"/>
    </source>
</evidence>
<comment type="pathway">
    <text evidence="4">Cofactor biosynthesis; tetrahydrofolylpolyglutamate biosynthesis.</text>
</comment>
<dbReference type="InterPro" id="IPR036565">
    <property type="entry name" value="Mur-like_cat_sf"/>
</dbReference>
<evidence type="ECO:0000256" key="4">
    <source>
        <dbReference type="ARBA" id="ARBA00005150"/>
    </source>
</evidence>
<comment type="catalytic activity">
    <reaction evidence="19">
        <text>(6S)-5,6,7,8-tetrahydrofolyl-(gamma-L-Glu)(n) + L-glutamate + ATP = (6S)-5,6,7,8-tetrahydrofolyl-(gamma-L-Glu)(n+1) + ADP + phosphate + H(+)</text>
        <dbReference type="Rhea" id="RHEA:10580"/>
        <dbReference type="Rhea" id="RHEA-COMP:14738"/>
        <dbReference type="Rhea" id="RHEA-COMP:14740"/>
        <dbReference type="ChEBI" id="CHEBI:15378"/>
        <dbReference type="ChEBI" id="CHEBI:29985"/>
        <dbReference type="ChEBI" id="CHEBI:30616"/>
        <dbReference type="ChEBI" id="CHEBI:43474"/>
        <dbReference type="ChEBI" id="CHEBI:141005"/>
        <dbReference type="ChEBI" id="CHEBI:456216"/>
        <dbReference type="EC" id="6.3.2.17"/>
    </reaction>
</comment>
<evidence type="ECO:0000256" key="1">
    <source>
        <dbReference type="ARBA" id="ARBA00001946"/>
    </source>
</evidence>
<comment type="similarity">
    <text evidence="5">Belongs to the folylpolyglutamate synthase family.</text>
</comment>
<dbReference type="InterPro" id="IPR036615">
    <property type="entry name" value="Mur_ligase_C_dom_sf"/>
</dbReference>
<dbReference type="Gene3D" id="3.90.190.20">
    <property type="entry name" value="Mur ligase, C-terminal domain"/>
    <property type="match status" value="1"/>
</dbReference>
<comment type="catalytic activity">
    <reaction evidence="22">
        <text>7,8-dihydropteroate + L-glutamate + ATP = 7,8-dihydrofolate + ADP + phosphate + H(+)</text>
        <dbReference type="Rhea" id="RHEA:23584"/>
        <dbReference type="ChEBI" id="CHEBI:15378"/>
        <dbReference type="ChEBI" id="CHEBI:17839"/>
        <dbReference type="ChEBI" id="CHEBI:29985"/>
        <dbReference type="ChEBI" id="CHEBI:30616"/>
        <dbReference type="ChEBI" id="CHEBI:43474"/>
        <dbReference type="ChEBI" id="CHEBI:57451"/>
        <dbReference type="ChEBI" id="CHEBI:456216"/>
        <dbReference type="EC" id="6.3.2.12"/>
    </reaction>
</comment>
<keyword evidence="15" id="KW-0289">Folate biosynthesis</keyword>
<evidence type="ECO:0000256" key="3">
    <source>
        <dbReference type="ARBA" id="ARBA00004799"/>
    </source>
</evidence>
<evidence type="ECO:0000259" key="24">
    <source>
        <dbReference type="Pfam" id="PF08245"/>
    </source>
</evidence>
<dbReference type="GO" id="GO:0005737">
    <property type="term" value="C:cytoplasm"/>
    <property type="evidence" value="ECO:0007669"/>
    <property type="project" value="TreeGrafter"/>
</dbReference>
<dbReference type="UniPathway" id="UPA00077">
    <property type="reaction ID" value="UER00157"/>
</dbReference>
<feature type="domain" description="Mur ligase central" evidence="24">
    <location>
        <begin position="110"/>
        <end position="332"/>
    </location>
</feature>
<dbReference type="GO" id="GO:0004326">
    <property type="term" value="F:tetrahydrofolylpolyglutamate synthase activity"/>
    <property type="evidence" value="ECO:0007669"/>
    <property type="project" value="UniProtKB-EC"/>
</dbReference>
<evidence type="ECO:0000256" key="10">
    <source>
        <dbReference type="ARBA" id="ARBA00022598"/>
    </source>
</evidence>
<evidence type="ECO:0000256" key="15">
    <source>
        <dbReference type="ARBA" id="ARBA00022909"/>
    </source>
</evidence>
<dbReference type="GO" id="GO:0046872">
    <property type="term" value="F:metal ion binding"/>
    <property type="evidence" value="ECO:0007669"/>
    <property type="project" value="UniProtKB-KW"/>
</dbReference>
<comment type="pathway">
    <text evidence="3">Cofactor biosynthesis; tetrahydrofolate biosynthesis; 7,8-dihydrofolate from 2-amino-4-hydroxy-6-hydroxymethyl-7,8-dihydropteridine diphosphate and 4-aminobenzoate: step 2/2.</text>
</comment>
<dbReference type="InterPro" id="IPR001645">
    <property type="entry name" value="Folylpolyglutamate_synth"/>
</dbReference>
<dbReference type="InterPro" id="IPR013221">
    <property type="entry name" value="Mur_ligase_cen"/>
</dbReference>
<name>D0W7T7_NEILA</name>
<dbReference type="Pfam" id="PF08245">
    <property type="entry name" value="Mur_ligase_M"/>
    <property type="match status" value="1"/>
</dbReference>
<organism evidence="25 26">
    <name type="scientific">Neisseria lactamica ATCC 23970</name>
    <dbReference type="NCBI Taxonomy" id="546265"/>
    <lineage>
        <taxon>Bacteria</taxon>
        <taxon>Pseudomonadati</taxon>
        <taxon>Pseudomonadota</taxon>
        <taxon>Betaproteobacteria</taxon>
        <taxon>Neisseriales</taxon>
        <taxon>Neisseriaceae</taxon>
        <taxon>Neisseria</taxon>
    </lineage>
</organism>
<dbReference type="AlphaFoldDB" id="D0W7T7"/>
<dbReference type="EMBL" id="ACEQ02000006">
    <property type="protein sequence ID" value="EEZ76265.1"/>
    <property type="molecule type" value="Genomic_DNA"/>
</dbReference>
<dbReference type="NCBIfam" id="TIGR01499">
    <property type="entry name" value="folC"/>
    <property type="match status" value="1"/>
</dbReference>
<evidence type="ECO:0000256" key="20">
    <source>
        <dbReference type="ARBA" id="ARBA00047808"/>
    </source>
</evidence>
<dbReference type="NCBIfam" id="NF008101">
    <property type="entry name" value="PRK10846.1"/>
    <property type="match status" value="1"/>
</dbReference>
<dbReference type="GO" id="GO:0046654">
    <property type="term" value="P:tetrahydrofolate biosynthetic process"/>
    <property type="evidence" value="ECO:0007669"/>
    <property type="project" value="UniProtKB-UniPathway"/>
</dbReference>
<evidence type="ECO:0000256" key="18">
    <source>
        <dbReference type="ARBA" id="ARBA00032510"/>
    </source>
</evidence>
<dbReference type="Proteomes" id="UP000003843">
    <property type="component" value="Unassembled WGS sequence"/>
</dbReference>
<accession>D0W7T7</accession>
<evidence type="ECO:0000256" key="11">
    <source>
        <dbReference type="ARBA" id="ARBA00022723"/>
    </source>
</evidence>
<feature type="domain" description="Mur ligase C-terminal" evidence="23">
    <location>
        <begin position="358"/>
        <end position="479"/>
    </location>
</feature>
<dbReference type="GO" id="GO:0008841">
    <property type="term" value="F:dihydrofolate synthase activity"/>
    <property type="evidence" value="ECO:0007669"/>
    <property type="project" value="UniProtKB-EC"/>
</dbReference>
<comment type="cofactor">
    <cofactor evidence="1">
        <name>Mg(2+)</name>
        <dbReference type="ChEBI" id="CHEBI:18420"/>
    </cofactor>
</comment>
<evidence type="ECO:0000256" key="19">
    <source>
        <dbReference type="ARBA" id="ARBA00047493"/>
    </source>
</evidence>
<evidence type="ECO:0000256" key="12">
    <source>
        <dbReference type="ARBA" id="ARBA00022741"/>
    </source>
</evidence>
<evidence type="ECO:0000256" key="6">
    <source>
        <dbReference type="ARBA" id="ARBA00011245"/>
    </source>
</evidence>
<evidence type="ECO:0000256" key="2">
    <source>
        <dbReference type="ARBA" id="ARBA00002714"/>
    </source>
</evidence>
<evidence type="ECO:0000256" key="7">
    <source>
        <dbReference type="ARBA" id="ARBA00013023"/>
    </source>
</evidence>
<dbReference type="Gene3D" id="3.40.1190.10">
    <property type="entry name" value="Mur-like, catalytic domain"/>
    <property type="match status" value="1"/>
</dbReference>
<dbReference type="Pfam" id="PF02875">
    <property type="entry name" value="Mur_ligase_C"/>
    <property type="match status" value="1"/>
</dbReference>
<dbReference type="PANTHER" id="PTHR11136">
    <property type="entry name" value="FOLYLPOLYGLUTAMATE SYNTHASE-RELATED"/>
    <property type="match status" value="1"/>
</dbReference>
<sequence length="489" mass="54208">MVTPYALFLQWDTGGKTVRHCITPDMADSESYRRLKVWVLWRQPKKPPKPIRQADFRRHLNTEHSMKTLQDWLSHLETAHSGGLIDIGLERVGEVKKRMKLEPQCPVVVVAGTNGKGSVCAYLTQIYKQAGYKTGTLTSPHLLRYNERIAVNAEPVSDDTITASFERIETARGEISLTYFEFNALAAVDIFIREQVDVMILEVGLGGRLDAVNVFDGDCAVVTSVDLDHQAFLGDTVEQVGFEKAGVFRSGKPAICGQNPAPESLVAHAEAIGAKLLMVQRDFEFHAMENIQWNYRFRPQHSDGPARNRNALPFPALRGAYQLSNAACALTVLECLNGKLPADIGAIKRGLLLVENPGRFQVLPGRPLTVLDVGHNPHAARALRRSLMNLAFAQKRTAVFSMLSDKDIGGVLEIVKDQFDEWYIAPLDVPRGMTLESLQDKLHEHGIENIQTFAAVREAYRAAASKAGENDRIVVFGSFHTVADVMSVL</sequence>
<comment type="caution">
    <text evidence="25">The sequence shown here is derived from an EMBL/GenBank/DDBJ whole genome shotgun (WGS) entry which is preliminary data.</text>
</comment>
<dbReference type="EC" id="6.3.2.12" evidence="7"/>
<evidence type="ECO:0000313" key="26">
    <source>
        <dbReference type="Proteomes" id="UP000003843"/>
    </source>
</evidence>
<evidence type="ECO:0000256" key="14">
    <source>
        <dbReference type="ARBA" id="ARBA00022842"/>
    </source>
</evidence>
<keyword evidence="12" id="KW-0547">Nucleotide-binding</keyword>